<dbReference type="PANTHER" id="PTHR33937">
    <property type="entry name" value="IRON-MOLYBDENUM PROTEIN-RELATED-RELATED"/>
    <property type="match status" value="1"/>
</dbReference>
<proteinExistence type="predicted"/>
<dbReference type="HOGENOM" id="CLU_104194_0_1_2"/>
<dbReference type="RefSeq" id="WP_011838999.1">
    <property type="nucleotide sequence ID" value="NC_009033.1"/>
</dbReference>
<dbReference type="CDD" id="cd00851">
    <property type="entry name" value="MTH1175"/>
    <property type="match status" value="1"/>
</dbReference>
<evidence type="ECO:0000259" key="1">
    <source>
        <dbReference type="Pfam" id="PF02579"/>
    </source>
</evidence>
<reference evidence="3" key="1">
    <citation type="journal article" date="2009" name="BMC Genomics">
        <title>The complete genome sequence of Staphylothermus marinus reveals differences in sulfur metabolism among heterotrophic Crenarchaeota.</title>
        <authorList>
            <person name="Anderson I.J."/>
            <person name="Dharmarajan L."/>
            <person name="Rodriguez J."/>
            <person name="Hooper S."/>
            <person name="Porat I."/>
            <person name="Ulrich L.E."/>
            <person name="Elkins J.G."/>
            <person name="Mavromatis K."/>
            <person name="Sun H."/>
            <person name="Land M."/>
            <person name="Lapidus A."/>
            <person name="Lucas S."/>
            <person name="Barry K."/>
            <person name="Huber H."/>
            <person name="Zhulin I.B."/>
            <person name="Whitman W.B."/>
            <person name="Mukhopadhyay B."/>
            <person name="Woese C."/>
            <person name="Bristow J."/>
            <person name="Kyrpides N."/>
        </authorList>
    </citation>
    <scope>NUCLEOTIDE SEQUENCE [LARGE SCALE GENOMIC DNA]</scope>
    <source>
        <strain evidence="3">ATCC 43588 / DSM 3639 / JCM 9404 / F1</strain>
    </source>
</reference>
<dbReference type="eggNOG" id="arCOG02734">
    <property type="taxonomic scope" value="Archaea"/>
</dbReference>
<dbReference type="Proteomes" id="UP000000254">
    <property type="component" value="Chromosome"/>
</dbReference>
<evidence type="ECO:0000313" key="2">
    <source>
        <dbReference type="EMBL" id="ABN69808.1"/>
    </source>
</evidence>
<dbReference type="EMBL" id="CP000575">
    <property type="protein sequence ID" value="ABN69808.1"/>
    <property type="molecule type" value="Genomic_DNA"/>
</dbReference>
<dbReference type="OrthoDB" id="25911at2157"/>
<dbReference type="SUPFAM" id="SSF53146">
    <property type="entry name" value="Nitrogenase accessory factor-like"/>
    <property type="match status" value="1"/>
</dbReference>
<gene>
    <name evidence="2" type="ordered locus">Smar_0705</name>
</gene>
<sequence>MVRIAFPTDKGGLDDYIYDRFGRAPTFTIIEVEDGEIKNVKIIENLGHRAVSGAGIKAVQKLIEEKIDVVAGPNPGPNAYMALQQANIKVISMLGLKVKDAIEHVIKQL</sequence>
<organism evidence="2 3">
    <name type="scientific">Staphylothermus marinus (strain ATCC 43588 / DSM 3639 / JCM 9404 / F1)</name>
    <dbReference type="NCBI Taxonomy" id="399550"/>
    <lineage>
        <taxon>Archaea</taxon>
        <taxon>Thermoproteota</taxon>
        <taxon>Thermoprotei</taxon>
        <taxon>Desulfurococcales</taxon>
        <taxon>Desulfurococcaceae</taxon>
        <taxon>Staphylothermus</taxon>
    </lineage>
</organism>
<protein>
    <submittedName>
        <fullName evidence="2">Dinitrogenase iron-molybdenum cofactor biosynthesis</fullName>
    </submittedName>
</protein>
<dbReference type="GeneID" id="4907974"/>
<dbReference type="PANTHER" id="PTHR33937:SF2">
    <property type="entry name" value="DINITROGENASE IRON-MOLYBDENUM COFACTOR BIOSYNTHESIS DOMAIN-CONTAINING PROTEIN"/>
    <property type="match status" value="1"/>
</dbReference>
<dbReference type="InterPro" id="IPR036105">
    <property type="entry name" value="DiNase_FeMo-co_biosyn_sf"/>
</dbReference>
<dbReference type="AlphaFoldDB" id="A3DME8"/>
<accession>A3DME8</accession>
<dbReference type="STRING" id="399550.Smar_0705"/>
<dbReference type="Pfam" id="PF02579">
    <property type="entry name" value="Nitro_FeMo-Co"/>
    <property type="match status" value="1"/>
</dbReference>
<evidence type="ECO:0000313" key="3">
    <source>
        <dbReference type="Proteomes" id="UP000000254"/>
    </source>
</evidence>
<dbReference type="InterPro" id="IPR033913">
    <property type="entry name" value="MTH1175_dom"/>
</dbReference>
<feature type="domain" description="Dinitrogenase iron-molybdenum cofactor biosynthesis" evidence="1">
    <location>
        <begin position="14"/>
        <end position="106"/>
    </location>
</feature>
<dbReference type="KEGG" id="smr:Smar_0705"/>
<keyword evidence="3" id="KW-1185">Reference proteome</keyword>
<name>A3DME8_STAMF</name>
<reference evidence="2 3" key="2">
    <citation type="journal article" date="2009" name="Stand. Genomic Sci.">
        <title>Complete genome sequence of Staphylothermus marinus Stetter and Fiala 1986 type strain F1.</title>
        <authorList>
            <person name="Anderson I.J."/>
            <person name="Sun H."/>
            <person name="Lapidus A."/>
            <person name="Copeland A."/>
            <person name="Glavina Del Rio T."/>
            <person name="Tice H."/>
            <person name="Dalin E."/>
            <person name="Lucas S."/>
            <person name="Barry K."/>
            <person name="Land M."/>
            <person name="Richardson P."/>
            <person name="Huber H."/>
            <person name="Kyrpides N.C."/>
        </authorList>
    </citation>
    <scope>NUCLEOTIDE SEQUENCE [LARGE SCALE GENOMIC DNA]</scope>
    <source>
        <strain evidence="3">ATCC 43588 / DSM 3639 / JCM 9404 / F1</strain>
    </source>
</reference>
<dbReference type="InterPro" id="IPR051840">
    <property type="entry name" value="NifX/NifY_domain"/>
</dbReference>
<dbReference type="Gene3D" id="3.30.420.130">
    <property type="entry name" value="Dinitrogenase iron-molybdenum cofactor biosynthesis domain"/>
    <property type="match status" value="1"/>
</dbReference>
<dbReference type="InterPro" id="IPR003731">
    <property type="entry name" value="Di-Nase_FeMo-co_biosynth"/>
</dbReference>